<reference evidence="1 2" key="1">
    <citation type="submission" date="2018-12" db="EMBL/GenBank/DDBJ databases">
        <title>Glycomyces sp. YIM 121974 draft genome.</title>
        <authorList>
            <person name="Li Q."/>
        </authorList>
    </citation>
    <scope>NUCLEOTIDE SEQUENCE [LARGE SCALE GENOMIC DNA]</scope>
    <source>
        <strain evidence="1 2">YIM 121974</strain>
    </source>
</reference>
<dbReference type="RefSeq" id="WP_125249760.1">
    <property type="nucleotide sequence ID" value="NZ_RSEB01000007.1"/>
</dbReference>
<name>A0A426US98_9ACTN</name>
<evidence type="ECO:0000313" key="2">
    <source>
        <dbReference type="Proteomes" id="UP000277256"/>
    </source>
</evidence>
<dbReference type="EMBL" id="RSEB01000007">
    <property type="protein sequence ID" value="RRR96404.1"/>
    <property type="molecule type" value="Genomic_DNA"/>
</dbReference>
<dbReference type="Proteomes" id="UP000277256">
    <property type="component" value="Unassembled WGS sequence"/>
</dbReference>
<protein>
    <recommendedName>
        <fullName evidence="3">Zinc ribbon domain-containing protein</fullName>
    </recommendedName>
</protein>
<organism evidence="1 2">
    <name type="scientific">Glycomyces terrestris</name>
    <dbReference type="NCBI Taxonomy" id="2493553"/>
    <lineage>
        <taxon>Bacteria</taxon>
        <taxon>Bacillati</taxon>
        <taxon>Actinomycetota</taxon>
        <taxon>Actinomycetes</taxon>
        <taxon>Glycomycetales</taxon>
        <taxon>Glycomycetaceae</taxon>
        <taxon>Glycomyces</taxon>
    </lineage>
</organism>
<accession>A0A426US98</accession>
<gene>
    <name evidence="1" type="ORF">EIW28_21415</name>
</gene>
<sequence>MLPVCPCVACGEPLPVAAGATVVACGSCGTSLHGRPAARRLVDPDWAALPPKATGRYADDTPEAIVVPDAMVPFRVERATARRLLREAARRRWFAPRAFRRVDESESFRAAYLPHWVWGAWTRSRYRAARGDFYWSRAGRAGARGSRVRGVRWRPAAGSVDLVFADVAIPATVRVEARMLADLMRDWTLGDAVPFDASLLEGCWVQRYDLEPEVGLELAKARMAAGIEREVRSRVGGDAQHVPVIETAFSGLGYRLVLLPVWLASYPHRGGRRMVAVHGETGRVVCGRPWSGPKLGAAFAFAAAVASVILYSVL</sequence>
<evidence type="ECO:0008006" key="3">
    <source>
        <dbReference type="Google" id="ProtNLM"/>
    </source>
</evidence>
<keyword evidence="2" id="KW-1185">Reference proteome</keyword>
<comment type="caution">
    <text evidence="1">The sequence shown here is derived from an EMBL/GenBank/DDBJ whole genome shotgun (WGS) entry which is preliminary data.</text>
</comment>
<proteinExistence type="predicted"/>
<dbReference type="AlphaFoldDB" id="A0A426US98"/>
<evidence type="ECO:0000313" key="1">
    <source>
        <dbReference type="EMBL" id="RRR96404.1"/>
    </source>
</evidence>
<dbReference type="OrthoDB" id="3182597at2"/>